<evidence type="ECO:0000313" key="2">
    <source>
        <dbReference type="EMBL" id="AFD08951.1"/>
    </source>
</evidence>
<feature type="transmembrane region" description="Helical" evidence="1">
    <location>
        <begin position="124"/>
        <end position="143"/>
    </location>
</feature>
<dbReference type="KEGG" id="scn:Solca_3958"/>
<dbReference type="InterPro" id="IPR010699">
    <property type="entry name" value="DUF1275"/>
</dbReference>
<evidence type="ECO:0000313" key="3">
    <source>
        <dbReference type="Proteomes" id="UP000007590"/>
    </source>
</evidence>
<dbReference type="eggNOG" id="COG3619">
    <property type="taxonomic scope" value="Bacteria"/>
</dbReference>
<dbReference type="PANTHER" id="PTHR37314">
    <property type="entry name" value="SLR0142 PROTEIN"/>
    <property type="match status" value="1"/>
</dbReference>
<feature type="transmembrane region" description="Helical" evidence="1">
    <location>
        <begin position="61"/>
        <end position="85"/>
    </location>
</feature>
<keyword evidence="1" id="KW-1133">Transmembrane helix</keyword>
<dbReference type="AlphaFoldDB" id="H8KM29"/>
<keyword evidence="1" id="KW-0812">Transmembrane</keyword>
<dbReference type="Pfam" id="PF06912">
    <property type="entry name" value="DUF1275"/>
    <property type="match status" value="1"/>
</dbReference>
<feature type="transmembrane region" description="Helical" evidence="1">
    <location>
        <begin position="182"/>
        <end position="203"/>
    </location>
</feature>
<feature type="transmembrane region" description="Helical" evidence="1">
    <location>
        <begin position="209"/>
        <end position="227"/>
    </location>
</feature>
<evidence type="ECO:0000256" key="1">
    <source>
        <dbReference type="SAM" id="Phobius"/>
    </source>
</evidence>
<dbReference type="OrthoDB" id="270162at2"/>
<dbReference type="HOGENOM" id="CLU_073333_1_1_10"/>
<dbReference type="Proteomes" id="UP000007590">
    <property type="component" value="Chromosome"/>
</dbReference>
<dbReference type="EMBL" id="CP003349">
    <property type="protein sequence ID" value="AFD08951.1"/>
    <property type="molecule type" value="Genomic_DNA"/>
</dbReference>
<name>H8KM29_SOLCM</name>
<organism evidence="2 3">
    <name type="scientific">Solitalea canadensis (strain ATCC 29591 / DSM 3403 / JCM 21819 / LMG 8368 / NBRC 15130 / NCIMB 12057 / USAM 9D)</name>
    <name type="common">Flexibacter canadensis</name>
    <dbReference type="NCBI Taxonomy" id="929556"/>
    <lineage>
        <taxon>Bacteria</taxon>
        <taxon>Pseudomonadati</taxon>
        <taxon>Bacteroidota</taxon>
        <taxon>Sphingobacteriia</taxon>
        <taxon>Sphingobacteriales</taxon>
        <taxon>Sphingobacteriaceae</taxon>
        <taxon>Solitalea</taxon>
    </lineage>
</organism>
<keyword evidence="1" id="KW-0472">Membrane</keyword>
<protein>
    <submittedName>
        <fullName evidence="2">Putative membrane protein</fullName>
    </submittedName>
</protein>
<gene>
    <name evidence="2" type="ordered locus">Solca_3958</name>
</gene>
<accession>H8KM29</accession>
<keyword evidence="3" id="KW-1185">Reference proteome</keyword>
<dbReference type="RefSeq" id="WP_014682174.1">
    <property type="nucleotide sequence ID" value="NC_017770.1"/>
</dbReference>
<proteinExistence type="predicted"/>
<sequence length="245" mass="27503">MFRHSGSRRTHRHNMRLASLLCLTAGFVNVSGFLAFAVLTTNVTGHVAIFAEKISNGEFASARIVGLWMLLFFLGAFFSSLYSFLMSRYERFYHTIPIIIEIIILSLVGFYGANYDKSLLKTELFAGALLFAMGMQNAMVSMVSGSVVRTTHLTGIFTDLGIDLSALFKTNKSERSELIKKIGLRLTIISFFFIGGISGGLLFKKLSYATFYIPAAILVFAMFYDIFRVKTIRYVRSIGRKIRVQ</sequence>
<reference evidence="2" key="1">
    <citation type="submission" date="2012-02" db="EMBL/GenBank/DDBJ databases">
        <title>The complete genome of Solitalea canadensis DSM 3403.</title>
        <authorList>
            <consortium name="US DOE Joint Genome Institute (JGI-PGF)"/>
            <person name="Lucas S."/>
            <person name="Copeland A."/>
            <person name="Lapidus A."/>
            <person name="Glavina del Rio T."/>
            <person name="Dalin E."/>
            <person name="Tice H."/>
            <person name="Bruce D."/>
            <person name="Goodwin L."/>
            <person name="Pitluck S."/>
            <person name="Peters L."/>
            <person name="Ovchinnikova G."/>
            <person name="Lu M."/>
            <person name="Kyrpides N."/>
            <person name="Mavromatis K."/>
            <person name="Ivanova N."/>
            <person name="Brettin T."/>
            <person name="Detter J.C."/>
            <person name="Han C."/>
            <person name="Larimer F."/>
            <person name="Land M."/>
            <person name="Hauser L."/>
            <person name="Markowitz V."/>
            <person name="Cheng J.-F."/>
            <person name="Hugenholtz P."/>
            <person name="Woyke T."/>
            <person name="Wu D."/>
            <person name="Spring S."/>
            <person name="Schroeder M."/>
            <person name="Kopitz M."/>
            <person name="Brambilla E."/>
            <person name="Klenk H.-P."/>
            <person name="Eisen J.A."/>
        </authorList>
    </citation>
    <scope>NUCLEOTIDE SEQUENCE</scope>
    <source>
        <strain evidence="2">DSM 3403</strain>
    </source>
</reference>
<feature type="transmembrane region" description="Helical" evidence="1">
    <location>
        <begin position="92"/>
        <end position="112"/>
    </location>
</feature>
<dbReference type="PANTHER" id="PTHR37314:SF4">
    <property type="entry name" value="UPF0700 TRANSMEMBRANE PROTEIN YOAK"/>
    <property type="match status" value="1"/>
</dbReference>